<dbReference type="CDD" id="cd06971">
    <property type="entry name" value="PgpA"/>
    <property type="match status" value="1"/>
</dbReference>
<comment type="function">
    <text evidence="1">Lipid phosphatase which dephosphorylates phosphatidylglycerophosphate (PGP) to phosphatidylglycerol (PG).</text>
</comment>
<dbReference type="EMBL" id="JACHXV010000002">
    <property type="protein sequence ID" value="MBB3172718.1"/>
    <property type="molecule type" value="Genomic_DNA"/>
</dbReference>
<evidence type="ECO:0000313" key="7">
    <source>
        <dbReference type="Proteomes" id="UP000565205"/>
    </source>
</evidence>
<name>A0A839UR95_9PROT</name>
<evidence type="ECO:0000256" key="2">
    <source>
        <dbReference type="SAM" id="Phobius"/>
    </source>
</evidence>
<keyword evidence="1" id="KW-0443">Lipid metabolism</keyword>
<keyword evidence="1" id="KW-1003">Cell membrane</keyword>
<proteinExistence type="predicted"/>
<dbReference type="UniPathway" id="UPA00084">
    <property type="reaction ID" value="UER00504"/>
</dbReference>
<dbReference type="GO" id="GO:0008962">
    <property type="term" value="F:phosphatidylglycerophosphatase activity"/>
    <property type="evidence" value="ECO:0007669"/>
    <property type="project" value="UniProtKB-EC"/>
</dbReference>
<gene>
    <name evidence="4" type="ORF">FHR90_000532</name>
    <name evidence="5" type="ORF">HUK83_17785</name>
</gene>
<dbReference type="GO" id="GO:0006655">
    <property type="term" value="P:phosphatidylglycerol biosynthetic process"/>
    <property type="evidence" value="ECO:0007669"/>
    <property type="project" value="UniProtKB-UniPathway"/>
</dbReference>
<keyword evidence="1 4" id="KW-0378">Hydrolase</keyword>
<keyword evidence="6" id="KW-1185">Reference proteome</keyword>
<dbReference type="InterPro" id="IPR026037">
    <property type="entry name" value="PgpA"/>
</dbReference>
<sequence length="170" mass="16953">MARSDRLAWLIACGFGSGLAPRAPGTFGSLLGLGIGGVVLWATGSAAGGVIGLLAAAAAATLAGLWAIARVSDGDDHGWIVIDEIAGQLLAMLPLAGLAAGRDVRVALIGGVMAFVLFRLFDITKPGPVGWADRQHGGAGIMGDDLLAGLGAAIVLAGLRWLAAYWGGVA</sequence>
<dbReference type="SUPFAM" id="SSF101307">
    <property type="entry name" value="YutG-like"/>
    <property type="match status" value="1"/>
</dbReference>
<comment type="catalytic activity">
    <reaction evidence="1">
        <text>a 1,2-diacyl-sn-glycero-3-phospho-(1'-sn-glycero-3'-phosphate) + H2O = a 1,2-diacyl-sn-glycero-3-phospho-(1'-sn-glycerol) + phosphate</text>
        <dbReference type="Rhea" id="RHEA:33751"/>
        <dbReference type="ChEBI" id="CHEBI:15377"/>
        <dbReference type="ChEBI" id="CHEBI:43474"/>
        <dbReference type="ChEBI" id="CHEBI:60110"/>
        <dbReference type="ChEBI" id="CHEBI:64716"/>
        <dbReference type="EC" id="3.1.3.27"/>
    </reaction>
</comment>
<keyword evidence="1" id="KW-0442">Lipid degradation</keyword>
<keyword evidence="1" id="KW-0479">Metal-binding</keyword>
<reference evidence="5 7" key="1">
    <citation type="submission" date="2020-06" db="EMBL/GenBank/DDBJ databases">
        <title>Description of novel acetic acid bacteria.</title>
        <authorList>
            <person name="Sombolestani A."/>
        </authorList>
    </citation>
    <scope>NUCLEOTIDE SEQUENCE [LARGE SCALE GENOMIC DNA]</scope>
    <source>
        <strain evidence="5 7">LMG 26838</strain>
    </source>
</reference>
<dbReference type="Pfam" id="PF04608">
    <property type="entry name" value="PgpA"/>
    <property type="match status" value="1"/>
</dbReference>
<dbReference type="InterPro" id="IPR036681">
    <property type="entry name" value="PgpA-like_sf"/>
</dbReference>
<dbReference type="PIRSF" id="PIRSF006162">
    <property type="entry name" value="PgpA"/>
    <property type="match status" value="1"/>
</dbReference>
<feature type="domain" description="YutG/PgpA" evidence="3">
    <location>
        <begin position="11"/>
        <end position="159"/>
    </location>
</feature>
<dbReference type="PANTHER" id="PTHR36305:SF1">
    <property type="entry name" value="PHOSPHATIDYLGLYCEROPHOSPHATASE A"/>
    <property type="match status" value="1"/>
</dbReference>
<keyword evidence="1 2" id="KW-0472">Membrane</keyword>
<dbReference type="InterPro" id="IPR007686">
    <property type="entry name" value="YutG/PgpA"/>
</dbReference>
<keyword evidence="2" id="KW-1133">Transmembrane helix</keyword>
<evidence type="ECO:0000313" key="5">
    <source>
        <dbReference type="EMBL" id="NVN32178.1"/>
    </source>
</evidence>
<dbReference type="Proteomes" id="UP000565205">
    <property type="component" value="Unassembled WGS sequence"/>
</dbReference>
<comment type="cofactor">
    <cofactor evidence="1">
        <name>Mg(2+)</name>
        <dbReference type="ChEBI" id="CHEBI:18420"/>
    </cofactor>
</comment>
<protein>
    <recommendedName>
        <fullName evidence="1">Phosphatidylglycerophosphatase A</fullName>
        <ecNumber evidence="1">3.1.3.27</ecNumber>
    </recommendedName>
    <alternativeName>
        <fullName evidence="1">Phosphatidylglycerolphosphate phosphatase A</fullName>
    </alternativeName>
</protein>
<keyword evidence="1 2" id="KW-0812">Transmembrane</keyword>
<dbReference type="EMBL" id="JABXXQ010000687">
    <property type="protein sequence ID" value="NVN32178.1"/>
    <property type="molecule type" value="Genomic_DNA"/>
</dbReference>
<feature type="transmembrane region" description="Helical" evidence="2">
    <location>
        <begin position="106"/>
        <end position="124"/>
    </location>
</feature>
<dbReference type="PANTHER" id="PTHR36305">
    <property type="entry name" value="PHOSPHATIDYLGLYCEROPHOSPHATASE A"/>
    <property type="match status" value="1"/>
</dbReference>
<evidence type="ECO:0000259" key="3">
    <source>
        <dbReference type="Pfam" id="PF04608"/>
    </source>
</evidence>
<evidence type="ECO:0000313" key="4">
    <source>
        <dbReference type="EMBL" id="MBB3172718.1"/>
    </source>
</evidence>
<evidence type="ECO:0000313" key="6">
    <source>
        <dbReference type="Proteomes" id="UP000557688"/>
    </source>
</evidence>
<organism evidence="4 6">
    <name type="scientific">Endobacter medicaginis</name>
    <dbReference type="NCBI Taxonomy" id="1181271"/>
    <lineage>
        <taxon>Bacteria</taxon>
        <taxon>Pseudomonadati</taxon>
        <taxon>Pseudomonadota</taxon>
        <taxon>Alphaproteobacteria</taxon>
        <taxon>Acetobacterales</taxon>
        <taxon>Acetobacteraceae</taxon>
        <taxon>Endobacter</taxon>
    </lineage>
</organism>
<dbReference type="AlphaFoldDB" id="A0A839UR95"/>
<keyword evidence="1" id="KW-0997">Cell inner membrane</keyword>
<comment type="subcellular location">
    <subcellularLocation>
        <location evidence="1">Cell inner membrane</location>
        <topology evidence="1">Multi-pass membrane protein</topology>
    </subcellularLocation>
</comment>
<keyword evidence="1" id="KW-0460">Magnesium</keyword>
<keyword evidence="1" id="KW-1208">Phospholipid metabolism</keyword>
<dbReference type="GO" id="GO:0005886">
    <property type="term" value="C:plasma membrane"/>
    <property type="evidence" value="ECO:0007669"/>
    <property type="project" value="UniProtKB-SubCell"/>
</dbReference>
<dbReference type="EC" id="3.1.3.27" evidence="1"/>
<dbReference type="GO" id="GO:0046872">
    <property type="term" value="F:metal ion binding"/>
    <property type="evidence" value="ECO:0007669"/>
    <property type="project" value="UniProtKB-KW"/>
</dbReference>
<feature type="transmembrane region" description="Helical" evidence="2">
    <location>
        <begin position="80"/>
        <end position="100"/>
    </location>
</feature>
<dbReference type="Proteomes" id="UP000557688">
    <property type="component" value="Unassembled WGS sequence"/>
</dbReference>
<comment type="pathway">
    <text evidence="1">Phospholipid metabolism; phosphatidylglycerol biosynthesis; phosphatidylglycerol from CDP-diacylglycerol: step 2/2.</text>
</comment>
<dbReference type="GO" id="GO:0009395">
    <property type="term" value="P:phospholipid catabolic process"/>
    <property type="evidence" value="ECO:0007669"/>
    <property type="project" value="UniProtKB-KW"/>
</dbReference>
<keyword evidence="1" id="KW-0595">Phospholipid degradation</keyword>
<evidence type="ECO:0000256" key="1">
    <source>
        <dbReference type="PIRNR" id="PIRNR006162"/>
    </source>
</evidence>
<reference evidence="4 6" key="2">
    <citation type="submission" date="2020-08" db="EMBL/GenBank/DDBJ databases">
        <title>Genomic Encyclopedia of Type Strains, Phase III (KMG-III): the genomes of soil and plant-associated and newly described type strains.</title>
        <authorList>
            <person name="Whitman W."/>
        </authorList>
    </citation>
    <scope>NUCLEOTIDE SEQUENCE [LARGE SCALE GENOMIC DNA]</scope>
    <source>
        <strain evidence="4 6">CECT 8088</strain>
    </source>
</reference>
<feature type="transmembrane region" description="Helical" evidence="2">
    <location>
        <begin position="38"/>
        <end position="68"/>
    </location>
</feature>
<dbReference type="RefSeq" id="WP_176626920.1">
    <property type="nucleotide sequence ID" value="NZ_JABXXQ010000687.1"/>
</dbReference>
<feature type="transmembrane region" description="Helical" evidence="2">
    <location>
        <begin position="145"/>
        <end position="166"/>
    </location>
</feature>
<accession>A0A839UR95</accession>
<comment type="caution">
    <text evidence="4">The sequence shown here is derived from an EMBL/GenBank/DDBJ whole genome shotgun (WGS) entry which is preliminary data.</text>
</comment>